<protein>
    <submittedName>
        <fullName evidence="2">Uncharacterized protein</fullName>
    </submittedName>
</protein>
<accession>A0A124GPR3</accession>
<dbReference type="AlphaFoldDB" id="A0A124GPR3"/>
<organism evidence="2 3">
    <name type="scientific">Penicillium freii</name>
    <dbReference type="NCBI Taxonomy" id="48697"/>
    <lineage>
        <taxon>Eukaryota</taxon>
        <taxon>Fungi</taxon>
        <taxon>Dikarya</taxon>
        <taxon>Ascomycota</taxon>
        <taxon>Pezizomycotina</taxon>
        <taxon>Eurotiomycetes</taxon>
        <taxon>Eurotiomycetidae</taxon>
        <taxon>Eurotiales</taxon>
        <taxon>Aspergillaceae</taxon>
        <taxon>Penicillium</taxon>
    </lineage>
</organism>
<gene>
    <name evidence="2" type="ORF">ACN42_g11446</name>
</gene>
<comment type="caution">
    <text evidence="2">The sequence shown here is derived from an EMBL/GenBank/DDBJ whole genome shotgun (WGS) entry which is preliminary data.</text>
</comment>
<feature type="compositionally biased region" description="Basic residues" evidence="1">
    <location>
        <begin position="20"/>
        <end position="43"/>
    </location>
</feature>
<evidence type="ECO:0000256" key="1">
    <source>
        <dbReference type="SAM" id="MobiDB-lite"/>
    </source>
</evidence>
<proteinExistence type="predicted"/>
<feature type="region of interest" description="Disordered" evidence="1">
    <location>
        <begin position="1"/>
        <end position="61"/>
    </location>
</feature>
<dbReference type="Proteomes" id="UP000055045">
    <property type="component" value="Unassembled WGS sequence"/>
</dbReference>
<keyword evidence="3" id="KW-1185">Reference proteome</keyword>
<reference evidence="2 3" key="1">
    <citation type="submission" date="2015-10" db="EMBL/GenBank/DDBJ databases">
        <title>Genome sequencing of Penicillium freii.</title>
        <authorList>
            <person name="Nguyen H.D."/>
            <person name="Visagie C.M."/>
            <person name="Seifert K.A."/>
        </authorList>
    </citation>
    <scope>NUCLEOTIDE SEQUENCE [LARGE SCALE GENOMIC DNA]</scope>
    <source>
        <strain evidence="2 3">DAOM 242723</strain>
    </source>
</reference>
<dbReference type="EMBL" id="LLXE01000640">
    <property type="protein sequence ID" value="KUM55792.1"/>
    <property type="molecule type" value="Genomic_DNA"/>
</dbReference>
<evidence type="ECO:0000313" key="2">
    <source>
        <dbReference type="EMBL" id="KUM55792.1"/>
    </source>
</evidence>
<evidence type="ECO:0000313" key="3">
    <source>
        <dbReference type="Proteomes" id="UP000055045"/>
    </source>
</evidence>
<name>A0A124GPR3_PENFR</name>
<sequence>MQTRAQGGYVDPGWAEKSKKPVPRAKIRAKMKTRNAKQKQRKKGERENERKKGKKSQNAKRVNAIMLDWERGDPPGLPPLLVRSLVVLRAEFLFPSKLFSFRTGIQPSRVPTTYLLSQNIVGDQ</sequence>